<reference evidence="1" key="1">
    <citation type="submission" date="2014-09" db="EMBL/GenBank/DDBJ databases">
        <authorList>
            <person name="Magalhaes I.L.F."/>
            <person name="Oliveira U."/>
            <person name="Santos F.R."/>
            <person name="Vidigal T.H.D.A."/>
            <person name="Brescovit A.D."/>
            <person name="Santos A.J."/>
        </authorList>
    </citation>
    <scope>NUCLEOTIDE SEQUENCE</scope>
    <source>
        <tissue evidence="1">Shoot tissue taken approximately 20 cm above the soil surface</tissue>
    </source>
</reference>
<accession>A0A0A9GSW3</accession>
<protein>
    <submittedName>
        <fullName evidence="1">Uncharacterized protein</fullName>
    </submittedName>
</protein>
<name>A0A0A9GSW3_ARUDO</name>
<reference evidence="1" key="2">
    <citation type="journal article" date="2015" name="Data Brief">
        <title>Shoot transcriptome of the giant reed, Arundo donax.</title>
        <authorList>
            <person name="Barrero R.A."/>
            <person name="Guerrero F.D."/>
            <person name="Moolhuijzen P."/>
            <person name="Goolsby J.A."/>
            <person name="Tidwell J."/>
            <person name="Bellgard S.E."/>
            <person name="Bellgard M.I."/>
        </authorList>
    </citation>
    <scope>NUCLEOTIDE SEQUENCE</scope>
    <source>
        <tissue evidence="1">Shoot tissue taken approximately 20 cm above the soil surface</tissue>
    </source>
</reference>
<proteinExistence type="predicted"/>
<dbReference type="AlphaFoldDB" id="A0A0A9GSW3"/>
<evidence type="ECO:0000313" key="1">
    <source>
        <dbReference type="EMBL" id="JAE25641.1"/>
    </source>
</evidence>
<organism evidence="1">
    <name type="scientific">Arundo donax</name>
    <name type="common">Giant reed</name>
    <name type="synonym">Donax arundinaceus</name>
    <dbReference type="NCBI Taxonomy" id="35708"/>
    <lineage>
        <taxon>Eukaryota</taxon>
        <taxon>Viridiplantae</taxon>
        <taxon>Streptophyta</taxon>
        <taxon>Embryophyta</taxon>
        <taxon>Tracheophyta</taxon>
        <taxon>Spermatophyta</taxon>
        <taxon>Magnoliopsida</taxon>
        <taxon>Liliopsida</taxon>
        <taxon>Poales</taxon>
        <taxon>Poaceae</taxon>
        <taxon>PACMAD clade</taxon>
        <taxon>Arundinoideae</taxon>
        <taxon>Arundineae</taxon>
        <taxon>Arundo</taxon>
    </lineage>
</organism>
<sequence length="36" mass="4112">MHRLEILRSTLLSLRWSSSDSFGMSLISVRLYAPST</sequence>
<dbReference type="EMBL" id="GBRH01172255">
    <property type="protein sequence ID" value="JAE25641.1"/>
    <property type="molecule type" value="Transcribed_RNA"/>
</dbReference>